<keyword evidence="1" id="KW-0175">Coiled coil</keyword>
<evidence type="ECO:0000313" key="3">
    <source>
        <dbReference type="EMBL" id="OQS01222.1"/>
    </source>
</evidence>
<reference evidence="3 4" key="1">
    <citation type="journal article" date="2014" name="Genome Biol. Evol.">
        <title>The secreted proteins of Achlya hypogyna and Thraustotheca clavata identify the ancestral oomycete secretome and reveal gene acquisitions by horizontal gene transfer.</title>
        <authorList>
            <person name="Misner I."/>
            <person name="Blouin N."/>
            <person name="Leonard G."/>
            <person name="Richards T.A."/>
            <person name="Lane C.E."/>
        </authorList>
    </citation>
    <scope>NUCLEOTIDE SEQUENCE [LARGE SCALE GENOMIC DNA]</scope>
    <source>
        <strain evidence="3 4">ATCC 48635</strain>
    </source>
</reference>
<name>A0A1V9ZT80_ACHHY</name>
<feature type="region of interest" description="Disordered" evidence="2">
    <location>
        <begin position="27"/>
        <end position="47"/>
    </location>
</feature>
<dbReference type="Proteomes" id="UP000243579">
    <property type="component" value="Unassembled WGS sequence"/>
</dbReference>
<protein>
    <submittedName>
        <fullName evidence="3">Uncharacterized protein</fullName>
    </submittedName>
</protein>
<proteinExistence type="predicted"/>
<dbReference type="AlphaFoldDB" id="A0A1V9ZT80"/>
<gene>
    <name evidence="3" type="ORF">ACHHYP_01777</name>
</gene>
<comment type="caution">
    <text evidence="3">The sequence shown here is derived from an EMBL/GenBank/DDBJ whole genome shotgun (WGS) entry which is preliminary data.</text>
</comment>
<evidence type="ECO:0000256" key="2">
    <source>
        <dbReference type="SAM" id="MobiDB-lite"/>
    </source>
</evidence>
<dbReference type="EMBL" id="JNBR01000013">
    <property type="protein sequence ID" value="OQS01222.1"/>
    <property type="molecule type" value="Genomic_DNA"/>
</dbReference>
<sequence>MRTSMEKGRVEKKGRFTIIDLPAETGSSASFHHDAPLSPSIGSPADAKMDDAEVDAPLKKTRIEQKGRFTIIDLHPTTPSPERTLHKVLELHDVADSKDAWRPVKSSPSVVAVPARPPPVRPPHMAHAASCCHHRVAVVHPDSVVGTTPLCTLALPVDPSAPPVPASSPVVVIPAQQYQQQQAQLATLQKENRELQSMMETLQDQQRQLFELIKSFQKQR</sequence>
<evidence type="ECO:0000256" key="1">
    <source>
        <dbReference type="SAM" id="Coils"/>
    </source>
</evidence>
<organism evidence="3 4">
    <name type="scientific">Achlya hypogyna</name>
    <name type="common">Oomycete</name>
    <name type="synonym">Protoachlya hypogyna</name>
    <dbReference type="NCBI Taxonomy" id="1202772"/>
    <lineage>
        <taxon>Eukaryota</taxon>
        <taxon>Sar</taxon>
        <taxon>Stramenopiles</taxon>
        <taxon>Oomycota</taxon>
        <taxon>Saprolegniomycetes</taxon>
        <taxon>Saprolegniales</taxon>
        <taxon>Achlyaceae</taxon>
        <taxon>Achlya</taxon>
    </lineage>
</organism>
<dbReference type="OrthoDB" id="78004at2759"/>
<keyword evidence="4" id="KW-1185">Reference proteome</keyword>
<feature type="coiled-coil region" evidence="1">
    <location>
        <begin position="178"/>
        <end position="219"/>
    </location>
</feature>
<accession>A0A1V9ZT80</accession>
<evidence type="ECO:0000313" key="4">
    <source>
        <dbReference type="Proteomes" id="UP000243579"/>
    </source>
</evidence>